<dbReference type="Gene3D" id="3.30.420.10">
    <property type="entry name" value="Ribonuclease H-like superfamily/Ribonuclease H"/>
    <property type="match status" value="1"/>
</dbReference>
<dbReference type="InterPro" id="IPR036397">
    <property type="entry name" value="RNaseH_sf"/>
</dbReference>
<dbReference type="GO" id="GO:0005634">
    <property type="term" value="C:nucleus"/>
    <property type="evidence" value="ECO:0007669"/>
    <property type="project" value="TreeGrafter"/>
</dbReference>
<dbReference type="AlphaFoldDB" id="A0AA89BY92"/>
<accession>A0AA89BY92</accession>
<dbReference type="InterPro" id="IPR034922">
    <property type="entry name" value="REX1-like_exo"/>
</dbReference>
<protein>
    <recommendedName>
        <fullName evidence="4">Exonuclease domain-containing protein</fullName>
    </recommendedName>
</protein>
<feature type="domain" description="Exonuclease" evidence="4">
    <location>
        <begin position="139"/>
        <end position="274"/>
    </location>
</feature>
<dbReference type="GO" id="GO:0004527">
    <property type="term" value="F:exonuclease activity"/>
    <property type="evidence" value="ECO:0007669"/>
    <property type="project" value="UniProtKB-KW"/>
</dbReference>
<evidence type="ECO:0000259" key="4">
    <source>
        <dbReference type="SMART" id="SM00479"/>
    </source>
</evidence>
<comment type="caution">
    <text evidence="5">The sequence shown here is derived from an EMBL/GenBank/DDBJ whole genome shotgun (WGS) entry which is preliminary data.</text>
</comment>
<dbReference type="PANTHER" id="PTHR12801:SF82">
    <property type="entry name" value="RNA EXONUCLEASE 5"/>
    <property type="match status" value="1"/>
</dbReference>
<keyword evidence="1" id="KW-0540">Nuclease</keyword>
<keyword evidence="2" id="KW-0378">Hydrolase</keyword>
<gene>
    <name evidence="5" type="ORF">FSP39_024652</name>
</gene>
<dbReference type="InterPro" id="IPR047021">
    <property type="entry name" value="REXO1/3/4-like"/>
</dbReference>
<dbReference type="SMART" id="SM00479">
    <property type="entry name" value="EXOIII"/>
    <property type="match status" value="1"/>
</dbReference>
<name>A0AA89BY92_PINIB</name>
<proteinExistence type="predicted"/>
<dbReference type="InterPro" id="IPR013520">
    <property type="entry name" value="Ribonucl_H"/>
</dbReference>
<evidence type="ECO:0000313" key="5">
    <source>
        <dbReference type="EMBL" id="KAK3092038.1"/>
    </source>
</evidence>
<dbReference type="SUPFAM" id="SSF53098">
    <property type="entry name" value="Ribonuclease H-like"/>
    <property type="match status" value="1"/>
</dbReference>
<evidence type="ECO:0000313" key="6">
    <source>
        <dbReference type="Proteomes" id="UP001186944"/>
    </source>
</evidence>
<keyword evidence="6" id="KW-1185">Reference proteome</keyword>
<evidence type="ECO:0000256" key="2">
    <source>
        <dbReference type="ARBA" id="ARBA00022801"/>
    </source>
</evidence>
<dbReference type="EMBL" id="VSWD01000010">
    <property type="protein sequence ID" value="KAK3092038.1"/>
    <property type="molecule type" value="Genomic_DNA"/>
</dbReference>
<reference evidence="5" key="1">
    <citation type="submission" date="2019-08" db="EMBL/GenBank/DDBJ databases">
        <title>The improved chromosome-level genome for the pearl oyster Pinctada fucata martensii using PacBio sequencing and Hi-C.</title>
        <authorList>
            <person name="Zheng Z."/>
        </authorList>
    </citation>
    <scope>NUCLEOTIDE SEQUENCE</scope>
    <source>
        <strain evidence="5">ZZ-2019</strain>
        <tissue evidence="5">Adductor muscle</tissue>
    </source>
</reference>
<dbReference type="GO" id="GO:0003676">
    <property type="term" value="F:nucleic acid binding"/>
    <property type="evidence" value="ECO:0007669"/>
    <property type="project" value="InterPro"/>
</dbReference>
<dbReference type="PANTHER" id="PTHR12801">
    <property type="entry name" value="RNA EXONUCLEASE REXO1 / RECO3 FAMILY MEMBER-RELATED"/>
    <property type="match status" value="1"/>
</dbReference>
<dbReference type="Proteomes" id="UP001186944">
    <property type="component" value="Unassembled WGS sequence"/>
</dbReference>
<keyword evidence="3" id="KW-0269">Exonuclease</keyword>
<dbReference type="CDD" id="cd06145">
    <property type="entry name" value="REX1_like"/>
    <property type="match status" value="1"/>
</dbReference>
<sequence>MDEVSATELKNYPESFQPIKSEFEMSVEMVSPAQYGSTVAEDLFHVPLSMKQMKSLNIEKAKRMKFKGMTKPPEVVVVNQKEKPVSKSNNDSFQRTFLLLNTVQMLQEGYPMPVKSSENSYKNFKYTNKKYSTVTSQSPMFGLDCEMCMTTAKRPELTWVSVINENLETVYNTLVKPYNKVTNYLTRWSGITKALLDPVNKRLEEVQRDLQKLLPPDAILCGQSLQCDLLALQMFHPYVIDTSVIYNLSGQHGIKPSLKILTQRFLGYLYENSSPHLSF</sequence>
<evidence type="ECO:0000256" key="3">
    <source>
        <dbReference type="ARBA" id="ARBA00022839"/>
    </source>
</evidence>
<dbReference type="InterPro" id="IPR012337">
    <property type="entry name" value="RNaseH-like_sf"/>
</dbReference>
<evidence type="ECO:0000256" key="1">
    <source>
        <dbReference type="ARBA" id="ARBA00022722"/>
    </source>
</evidence>
<organism evidence="5 6">
    <name type="scientific">Pinctada imbricata</name>
    <name type="common">Atlantic pearl-oyster</name>
    <name type="synonym">Pinctada martensii</name>
    <dbReference type="NCBI Taxonomy" id="66713"/>
    <lineage>
        <taxon>Eukaryota</taxon>
        <taxon>Metazoa</taxon>
        <taxon>Spiralia</taxon>
        <taxon>Lophotrochozoa</taxon>
        <taxon>Mollusca</taxon>
        <taxon>Bivalvia</taxon>
        <taxon>Autobranchia</taxon>
        <taxon>Pteriomorphia</taxon>
        <taxon>Pterioida</taxon>
        <taxon>Pterioidea</taxon>
        <taxon>Pteriidae</taxon>
        <taxon>Pinctada</taxon>
    </lineage>
</organism>